<dbReference type="Proteomes" id="UP000216352">
    <property type="component" value="Unassembled WGS sequence"/>
</dbReference>
<keyword evidence="2" id="KW-1185">Reference proteome</keyword>
<accession>A0A261FRT0</accession>
<name>A0A261FRT0_9BIFI</name>
<evidence type="ECO:0000313" key="2">
    <source>
        <dbReference type="Proteomes" id="UP000216352"/>
    </source>
</evidence>
<organism evidence="1 2">
    <name type="scientific">Bifidobacterium lemurum</name>
    <dbReference type="NCBI Taxonomy" id="1603886"/>
    <lineage>
        <taxon>Bacteria</taxon>
        <taxon>Bacillati</taxon>
        <taxon>Actinomycetota</taxon>
        <taxon>Actinomycetes</taxon>
        <taxon>Bifidobacteriales</taxon>
        <taxon>Bifidobacteriaceae</taxon>
        <taxon>Bifidobacterium</taxon>
    </lineage>
</organism>
<evidence type="ECO:0000313" key="1">
    <source>
        <dbReference type="EMBL" id="OZG61891.1"/>
    </source>
</evidence>
<dbReference type="Pfam" id="PF05973">
    <property type="entry name" value="Gp49"/>
    <property type="match status" value="1"/>
</dbReference>
<dbReference type="AlphaFoldDB" id="A0A261FRT0"/>
<proteinExistence type="predicted"/>
<dbReference type="EMBL" id="MWWX01000007">
    <property type="protein sequence ID" value="OZG61891.1"/>
    <property type="molecule type" value="Genomic_DNA"/>
</dbReference>
<dbReference type="OrthoDB" id="330810at2"/>
<gene>
    <name evidence="1" type="ORF">BLEM_1200</name>
</gene>
<comment type="caution">
    <text evidence="1">The sequence shown here is derived from an EMBL/GenBank/DDBJ whole genome shotgun (WGS) entry which is preliminary data.</text>
</comment>
<dbReference type="STRING" id="1603886.GCA_001895165_00731"/>
<dbReference type="InterPro" id="IPR009241">
    <property type="entry name" value="HigB-like"/>
</dbReference>
<protein>
    <submittedName>
        <fullName evidence="1">Toxin RelE</fullName>
    </submittedName>
</protein>
<reference evidence="1 2" key="1">
    <citation type="journal article" date="2017" name="BMC Genomics">
        <title>Comparative genomic and phylogenomic analyses of the Bifidobacteriaceae family.</title>
        <authorList>
            <person name="Lugli G.A."/>
            <person name="Milani C."/>
            <person name="Turroni F."/>
            <person name="Duranti S."/>
            <person name="Mancabelli L."/>
            <person name="Mangifesta M."/>
            <person name="Ferrario C."/>
            <person name="Modesto M."/>
            <person name="Mattarelli P."/>
            <person name="Jiri K."/>
            <person name="van Sinderen D."/>
            <person name="Ventura M."/>
        </authorList>
    </citation>
    <scope>NUCLEOTIDE SEQUENCE [LARGE SCALE GENOMIC DNA]</scope>
    <source>
        <strain evidence="1 2">DSM 28807</strain>
    </source>
</reference>
<sequence>MKELRPGSVGRSEIRILFVFDPKRQAIMLVGGDKQRRWNKWYKTAIEQAEARYLAWLEEQYSKEN</sequence>